<organism evidence="2 3">
    <name type="scientific">Streptomyces tateyamensis</name>
    <dbReference type="NCBI Taxonomy" id="565073"/>
    <lineage>
        <taxon>Bacteria</taxon>
        <taxon>Bacillati</taxon>
        <taxon>Actinomycetota</taxon>
        <taxon>Actinomycetes</taxon>
        <taxon>Kitasatosporales</taxon>
        <taxon>Streptomycetaceae</taxon>
        <taxon>Streptomyces</taxon>
    </lineage>
</organism>
<evidence type="ECO:0000313" key="2">
    <source>
        <dbReference type="EMBL" id="PYC78064.1"/>
    </source>
</evidence>
<reference evidence="2 3" key="1">
    <citation type="submission" date="2018-03" db="EMBL/GenBank/DDBJ databases">
        <title>Bioinformatic expansion and discovery of thiopeptide antibiotics.</title>
        <authorList>
            <person name="Schwalen C.J."/>
            <person name="Hudson G.A."/>
            <person name="Mitchell D.A."/>
        </authorList>
    </citation>
    <scope>NUCLEOTIDE SEQUENCE [LARGE SCALE GENOMIC DNA]</scope>
    <source>
        <strain evidence="2 3">ATCC 21389</strain>
    </source>
</reference>
<keyword evidence="3" id="KW-1185">Reference proteome</keyword>
<feature type="region of interest" description="Disordered" evidence="1">
    <location>
        <begin position="51"/>
        <end position="76"/>
    </location>
</feature>
<evidence type="ECO:0000313" key="3">
    <source>
        <dbReference type="Proteomes" id="UP000248039"/>
    </source>
</evidence>
<proteinExistence type="predicted"/>
<dbReference type="AlphaFoldDB" id="A0A2V4N559"/>
<name>A0A2V4N559_9ACTN</name>
<accession>A0A2V4N559</accession>
<gene>
    <name evidence="2" type="ORF">C7C46_17170</name>
</gene>
<dbReference type="Proteomes" id="UP000248039">
    <property type="component" value="Unassembled WGS sequence"/>
</dbReference>
<evidence type="ECO:0000256" key="1">
    <source>
        <dbReference type="SAM" id="MobiDB-lite"/>
    </source>
</evidence>
<feature type="compositionally biased region" description="Low complexity" evidence="1">
    <location>
        <begin position="51"/>
        <end position="65"/>
    </location>
</feature>
<dbReference type="EMBL" id="PYBW01000053">
    <property type="protein sequence ID" value="PYC78064.1"/>
    <property type="molecule type" value="Genomic_DNA"/>
</dbReference>
<dbReference type="RefSeq" id="WP_110670569.1">
    <property type="nucleotide sequence ID" value="NZ_PYBW01000053.1"/>
</dbReference>
<comment type="caution">
    <text evidence="2">The sequence shown here is derived from an EMBL/GenBank/DDBJ whole genome shotgun (WGS) entry which is preliminary data.</text>
</comment>
<protein>
    <submittedName>
        <fullName evidence="2">Uncharacterized protein</fullName>
    </submittedName>
</protein>
<feature type="region of interest" description="Disordered" evidence="1">
    <location>
        <begin position="1"/>
        <end position="28"/>
    </location>
</feature>
<sequence>MTPSNTPVQPRPSRAVEEPVVGDTPGEALGRVPMSRLLASCAAAAAVCTPPARAAAARDQATTSTRVPAGAKSQRV</sequence>